<keyword evidence="2" id="KW-1133">Transmembrane helix</keyword>
<feature type="transmembrane region" description="Helical" evidence="2">
    <location>
        <begin position="124"/>
        <end position="148"/>
    </location>
</feature>
<dbReference type="Proteomes" id="UP000784294">
    <property type="component" value="Unassembled WGS sequence"/>
</dbReference>
<evidence type="ECO:0000256" key="2">
    <source>
        <dbReference type="SAM" id="Phobius"/>
    </source>
</evidence>
<dbReference type="AlphaFoldDB" id="A0A3S5AQZ7"/>
<evidence type="ECO:0000313" key="3">
    <source>
        <dbReference type="EMBL" id="VEL26223.1"/>
    </source>
</evidence>
<dbReference type="EMBL" id="CAAALY010078836">
    <property type="protein sequence ID" value="VEL26223.1"/>
    <property type="molecule type" value="Genomic_DNA"/>
</dbReference>
<feature type="compositionally biased region" description="Polar residues" evidence="1">
    <location>
        <begin position="19"/>
        <end position="30"/>
    </location>
</feature>
<comment type="caution">
    <text evidence="3">The sequence shown here is derived from an EMBL/GenBank/DDBJ whole genome shotgun (WGS) entry which is preliminary data.</text>
</comment>
<evidence type="ECO:0000256" key="1">
    <source>
        <dbReference type="SAM" id="MobiDB-lite"/>
    </source>
</evidence>
<gene>
    <name evidence="3" type="ORF">PXEA_LOCUS19663</name>
</gene>
<accession>A0A3S5AQZ7</accession>
<proteinExistence type="predicted"/>
<name>A0A3S5AQZ7_9PLAT</name>
<feature type="compositionally biased region" description="Basic and acidic residues" evidence="1">
    <location>
        <begin position="33"/>
        <end position="54"/>
    </location>
</feature>
<evidence type="ECO:0000313" key="4">
    <source>
        <dbReference type="Proteomes" id="UP000784294"/>
    </source>
</evidence>
<sequence>MFDSLSAFTKPLVYVMPSSQGAGHSATGAQTIGDRESDSADREAGDERSSKEVEASPLSHPLDSAPVDSAESDRSLGPMRGQGHVYPTSPPLVNPEFLLLALGFCLLVVRFAEPFWFTSRAFTLLFCLFTGLTALHVLIEVAAISVIYKLYTLSDQVPRAGSVGGGVVASP</sequence>
<keyword evidence="4" id="KW-1185">Reference proteome</keyword>
<dbReference type="OrthoDB" id="10033661at2759"/>
<reference evidence="3" key="1">
    <citation type="submission" date="2018-11" db="EMBL/GenBank/DDBJ databases">
        <authorList>
            <consortium name="Pathogen Informatics"/>
        </authorList>
    </citation>
    <scope>NUCLEOTIDE SEQUENCE</scope>
</reference>
<feature type="non-terminal residue" evidence="3">
    <location>
        <position position="171"/>
    </location>
</feature>
<feature type="transmembrane region" description="Helical" evidence="2">
    <location>
        <begin position="97"/>
        <end position="117"/>
    </location>
</feature>
<feature type="region of interest" description="Disordered" evidence="1">
    <location>
        <begin position="19"/>
        <end position="81"/>
    </location>
</feature>
<keyword evidence="2" id="KW-0472">Membrane</keyword>
<protein>
    <submittedName>
        <fullName evidence="3">Uncharacterized protein</fullName>
    </submittedName>
</protein>
<keyword evidence="2" id="KW-0812">Transmembrane</keyword>
<organism evidence="3 4">
    <name type="scientific">Protopolystoma xenopodis</name>
    <dbReference type="NCBI Taxonomy" id="117903"/>
    <lineage>
        <taxon>Eukaryota</taxon>
        <taxon>Metazoa</taxon>
        <taxon>Spiralia</taxon>
        <taxon>Lophotrochozoa</taxon>
        <taxon>Platyhelminthes</taxon>
        <taxon>Monogenea</taxon>
        <taxon>Polyopisthocotylea</taxon>
        <taxon>Polystomatidea</taxon>
        <taxon>Polystomatidae</taxon>
        <taxon>Protopolystoma</taxon>
    </lineage>
</organism>